<organism evidence="1 2">
    <name type="scientific">Desulforhabdus amnigena</name>
    <dbReference type="NCBI Taxonomy" id="40218"/>
    <lineage>
        <taxon>Bacteria</taxon>
        <taxon>Pseudomonadati</taxon>
        <taxon>Thermodesulfobacteriota</taxon>
        <taxon>Syntrophobacteria</taxon>
        <taxon>Syntrophobacterales</taxon>
        <taxon>Syntrophobacteraceae</taxon>
        <taxon>Desulforhabdus</taxon>
    </lineage>
</organism>
<accession>A0A9W6L981</accession>
<dbReference type="Proteomes" id="UP001144372">
    <property type="component" value="Unassembled WGS sequence"/>
</dbReference>
<evidence type="ECO:0000313" key="1">
    <source>
        <dbReference type="EMBL" id="GLI34921.1"/>
    </source>
</evidence>
<protein>
    <submittedName>
        <fullName evidence="1">Uncharacterized protein</fullName>
    </submittedName>
</protein>
<gene>
    <name evidence="1" type="ORF">DAMNIGENAA_23540</name>
</gene>
<dbReference type="AlphaFoldDB" id="A0A9W6L981"/>
<comment type="caution">
    <text evidence="1">The sequence shown here is derived from an EMBL/GenBank/DDBJ whole genome shotgun (WGS) entry which is preliminary data.</text>
</comment>
<sequence>MGYLQNVAGPVCFMMLLMDPFCLKSKEIVPMGLNVQNIWAGNIVWREVRMGMDCENHVRDKGGT</sequence>
<name>A0A9W6L981_9BACT</name>
<evidence type="ECO:0000313" key="2">
    <source>
        <dbReference type="Proteomes" id="UP001144372"/>
    </source>
</evidence>
<proteinExistence type="predicted"/>
<keyword evidence="2" id="KW-1185">Reference proteome</keyword>
<reference evidence="1" key="1">
    <citation type="submission" date="2022-12" db="EMBL/GenBank/DDBJ databases">
        <title>Reference genome sequencing for broad-spectrum identification of bacterial and archaeal isolates by mass spectrometry.</title>
        <authorList>
            <person name="Sekiguchi Y."/>
            <person name="Tourlousse D.M."/>
        </authorList>
    </citation>
    <scope>NUCLEOTIDE SEQUENCE</scope>
    <source>
        <strain evidence="1">ASRB1</strain>
    </source>
</reference>
<dbReference type="EMBL" id="BSDR01000001">
    <property type="protein sequence ID" value="GLI34921.1"/>
    <property type="molecule type" value="Genomic_DNA"/>
</dbReference>